<evidence type="ECO:0000313" key="3">
    <source>
        <dbReference type="Proteomes" id="UP000070328"/>
    </source>
</evidence>
<protein>
    <submittedName>
        <fullName evidence="2">Uncharacterized protein</fullName>
    </submittedName>
</protein>
<accession>A0A135SIZ6</accession>
<sequence>MQHDLLHQWSGRTRRTDSLDIKETLEERSRSHLIQLFFSSMLRNFIEDALCEKPYSRLYMYELTRNDIRDYTLYRFASRMEDSTHKCHSRFANVRSSKRSQRTKPPSSYGSIFTKTSASHHSVTPNPPYLSSFLCDPGHLASKYLTEERSSTSTHIANEPLATRQQPNHTRNSAVLNPETEILLPSPTRIPGTIEKPSFVNGRLIHKAYAAQVRGMTIHHPPPITPAREADDGANPSPPLESEPAFSSPGSQRRNLNPFLS</sequence>
<dbReference type="Proteomes" id="UP000070328">
    <property type="component" value="Unassembled WGS sequence"/>
</dbReference>
<feature type="region of interest" description="Disordered" evidence="1">
    <location>
        <begin position="219"/>
        <end position="261"/>
    </location>
</feature>
<dbReference type="EMBL" id="JFBX01000554">
    <property type="protein sequence ID" value="KXH35890.1"/>
    <property type="molecule type" value="Genomic_DNA"/>
</dbReference>
<proteinExistence type="predicted"/>
<feature type="region of interest" description="Disordered" evidence="1">
    <location>
        <begin position="91"/>
        <end position="121"/>
    </location>
</feature>
<name>A0A135SIZ6_9PEZI</name>
<feature type="compositionally biased region" description="Polar residues" evidence="1">
    <location>
        <begin position="163"/>
        <end position="175"/>
    </location>
</feature>
<evidence type="ECO:0000256" key="1">
    <source>
        <dbReference type="SAM" id="MobiDB-lite"/>
    </source>
</evidence>
<keyword evidence="3" id="KW-1185">Reference proteome</keyword>
<dbReference type="AlphaFoldDB" id="A0A135SIZ6"/>
<feature type="compositionally biased region" description="Polar residues" evidence="1">
    <location>
        <begin position="103"/>
        <end position="121"/>
    </location>
</feature>
<comment type="caution">
    <text evidence="2">The sequence shown here is derived from an EMBL/GenBank/DDBJ whole genome shotgun (WGS) entry which is preliminary data.</text>
</comment>
<feature type="region of interest" description="Disordered" evidence="1">
    <location>
        <begin position="146"/>
        <end position="175"/>
    </location>
</feature>
<feature type="compositionally biased region" description="Polar residues" evidence="1">
    <location>
        <begin position="248"/>
        <end position="261"/>
    </location>
</feature>
<gene>
    <name evidence="2" type="ORF">CSIM01_00604</name>
</gene>
<reference evidence="2 3" key="1">
    <citation type="submission" date="2014-02" db="EMBL/GenBank/DDBJ databases">
        <title>The genome sequence of Colletotrichum simmondsii CBS122122.</title>
        <authorList>
            <person name="Baroncelli R."/>
            <person name="Thon M.R."/>
        </authorList>
    </citation>
    <scope>NUCLEOTIDE SEQUENCE [LARGE SCALE GENOMIC DNA]</scope>
    <source>
        <strain evidence="2 3">CBS122122</strain>
    </source>
</reference>
<evidence type="ECO:0000313" key="2">
    <source>
        <dbReference type="EMBL" id="KXH35890.1"/>
    </source>
</evidence>
<organism evidence="2 3">
    <name type="scientific">Colletotrichum simmondsii</name>
    <dbReference type="NCBI Taxonomy" id="703756"/>
    <lineage>
        <taxon>Eukaryota</taxon>
        <taxon>Fungi</taxon>
        <taxon>Dikarya</taxon>
        <taxon>Ascomycota</taxon>
        <taxon>Pezizomycotina</taxon>
        <taxon>Sordariomycetes</taxon>
        <taxon>Hypocreomycetidae</taxon>
        <taxon>Glomerellales</taxon>
        <taxon>Glomerellaceae</taxon>
        <taxon>Colletotrichum</taxon>
        <taxon>Colletotrichum acutatum species complex</taxon>
    </lineage>
</organism>